<dbReference type="EMBL" id="JANPWB010000014">
    <property type="protein sequence ID" value="KAJ1095878.1"/>
    <property type="molecule type" value="Genomic_DNA"/>
</dbReference>
<protein>
    <submittedName>
        <fullName evidence="2">Uncharacterized protein</fullName>
    </submittedName>
</protein>
<comment type="caution">
    <text evidence="2">The sequence shown here is derived from an EMBL/GenBank/DDBJ whole genome shotgun (WGS) entry which is preliminary data.</text>
</comment>
<feature type="region of interest" description="Disordered" evidence="1">
    <location>
        <begin position="62"/>
        <end position="98"/>
    </location>
</feature>
<dbReference type="AlphaFoldDB" id="A0AAV7M442"/>
<dbReference type="Proteomes" id="UP001066276">
    <property type="component" value="Chromosome 10"/>
</dbReference>
<name>A0AAV7M442_PLEWA</name>
<accession>A0AAV7M442</accession>
<evidence type="ECO:0000313" key="3">
    <source>
        <dbReference type="Proteomes" id="UP001066276"/>
    </source>
</evidence>
<gene>
    <name evidence="2" type="ORF">NDU88_001028</name>
</gene>
<keyword evidence="3" id="KW-1185">Reference proteome</keyword>
<evidence type="ECO:0000256" key="1">
    <source>
        <dbReference type="SAM" id="MobiDB-lite"/>
    </source>
</evidence>
<sequence>MSAPVHQRCIAEMFCKGQPEYSAEMLWEVESFFLEAREGRIQSLDEKCPRLLRNPSPPALLYRTTNPLQLPPTREALQEEAAERRRAQDGECPSPSLTPLTSRVILHVESSFHVAKSF</sequence>
<evidence type="ECO:0000313" key="2">
    <source>
        <dbReference type="EMBL" id="KAJ1095878.1"/>
    </source>
</evidence>
<reference evidence="2" key="1">
    <citation type="journal article" date="2022" name="bioRxiv">
        <title>Sequencing and chromosome-scale assembly of the giantPleurodeles waltlgenome.</title>
        <authorList>
            <person name="Brown T."/>
            <person name="Elewa A."/>
            <person name="Iarovenko S."/>
            <person name="Subramanian E."/>
            <person name="Araus A.J."/>
            <person name="Petzold A."/>
            <person name="Susuki M."/>
            <person name="Suzuki K.-i.T."/>
            <person name="Hayashi T."/>
            <person name="Toyoda A."/>
            <person name="Oliveira C."/>
            <person name="Osipova E."/>
            <person name="Leigh N.D."/>
            <person name="Simon A."/>
            <person name="Yun M.H."/>
        </authorList>
    </citation>
    <scope>NUCLEOTIDE SEQUENCE</scope>
    <source>
        <strain evidence="2">20211129_DDA</strain>
        <tissue evidence="2">Liver</tissue>
    </source>
</reference>
<proteinExistence type="predicted"/>
<organism evidence="2 3">
    <name type="scientific">Pleurodeles waltl</name>
    <name type="common">Iberian ribbed newt</name>
    <dbReference type="NCBI Taxonomy" id="8319"/>
    <lineage>
        <taxon>Eukaryota</taxon>
        <taxon>Metazoa</taxon>
        <taxon>Chordata</taxon>
        <taxon>Craniata</taxon>
        <taxon>Vertebrata</taxon>
        <taxon>Euteleostomi</taxon>
        <taxon>Amphibia</taxon>
        <taxon>Batrachia</taxon>
        <taxon>Caudata</taxon>
        <taxon>Salamandroidea</taxon>
        <taxon>Salamandridae</taxon>
        <taxon>Pleurodelinae</taxon>
        <taxon>Pleurodeles</taxon>
    </lineage>
</organism>